<evidence type="ECO:0000313" key="3">
    <source>
        <dbReference type="Proteomes" id="UP000000763"/>
    </source>
</evidence>
<feature type="region of interest" description="Disordered" evidence="1">
    <location>
        <begin position="511"/>
        <end position="531"/>
    </location>
</feature>
<feature type="compositionally biased region" description="Low complexity" evidence="1">
    <location>
        <begin position="511"/>
        <end position="524"/>
    </location>
</feature>
<evidence type="ECO:0000313" key="2">
    <source>
        <dbReference type="EMBL" id="AAK13114.1"/>
    </source>
</evidence>
<organism evidence="2 3">
    <name type="scientific">Oryza sativa subsp. japonica</name>
    <name type="common">Rice</name>
    <dbReference type="NCBI Taxonomy" id="39947"/>
    <lineage>
        <taxon>Eukaryota</taxon>
        <taxon>Viridiplantae</taxon>
        <taxon>Streptophyta</taxon>
        <taxon>Embryophyta</taxon>
        <taxon>Tracheophyta</taxon>
        <taxon>Spermatophyta</taxon>
        <taxon>Magnoliopsida</taxon>
        <taxon>Liliopsida</taxon>
        <taxon>Poales</taxon>
        <taxon>Poaceae</taxon>
        <taxon>BOP clade</taxon>
        <taxon>Oryzoideae</taxon>
        <taxon>Oryzeae</taxon>
        <taxon>Oryzinae</taxon>
        <taxon>Oryza</taxon>
        <taxon>Oryza sativa</taxon>
    </lineage>
</organism>
<feature type="compositionally biased region" description="Basic residues" evidence="1">
    <location>
        <begin position="61"/>
        <end position="78"/>
    </location>
</feature>
<dbReference type="PANTHER" id="PTHR11439">
    <property type="entry name" value="GAG-POL-RELATED RETROTRANSPOSON"/>
    <property type="match status" value="1"/>
</dbReference>
<feature type="compositionally biased region" description="Basic and acidic residues" evidence="1">
    <location>
        <begin position="19"/>
        <end position="34"/>
    </location>
</feature>
<feature type="compositionally biased region" description="Gly residues" evidence="1">
    <location>
        <begin position="1"/>
        <end position="10"/>
    </location>
</feature>
<protein>
    <submittedName>
        <fullName evidence="2">Retroelement pol polyprotein</fullName>
    </submittedName>
</protein>
<dbReference type="EMBL" id="AC080019">
    <property type="protein sequence ID" value="AAK13114.1"/>
    <property type="molecule type" value="Genomic_DNA"/>
</dbReference>
<dbReference type="CDD" id="cd09272">
    <property type="entry name" value="RNase_HI_RT_Ty1"/>
    <property type="match status" value="1"/>
</dbReference>
<evidence type="ECO:0000256" key="1">
    <source>
        <dbReference type="SAM" id="MobiDB-lite"/>
    </source>
</evidence>
<proteinExistence type="predicted"/>
<sequence length="609" mass="65261">MPARSTGGGFPRPETISSAERRPREGREGGKEATVHNSPRGDGGDGGGGQSGGRRWQGSGRRGRQRSGGRRPKRRGGRGRQGCGEAEGGGAEVGGGPGRRRRRTGARRRWRRERATSRARIRRGGRAARGGNERRRCGKGLNRVGRGESGWGGRKPAREVRPPSMAAARFAGANPPPRNCAGHPGTLNLGVEFRKKQQQVPQLNGYSDSDMAGDIDDRKSTTGVLFKLGDSLISWQSQKQKVVAISSCEAEYIAAATAAVQGVWLARPIGELEGQEPGCALIKVDNKSAISLLKNPVLHDRSKHIDTKFYFIWDCVDQKRVEVEYIRLEEQHADILTKPLAYLLPSLAAMTRLGSWDGALWLRLEPSRWSCRCPVDAAKPPKSIDDEALPTNACPHHHPMPTGEGHSQVAKGLVADTRRSLTYHPQAAMDPRCLLYPSPPSPSPHVVGIALAPCALALPSPSPLQPCAAVVSAVAVAREDHRRARQVVAVLVRLFAVAGDHRSSIAVVDPKVPAASSSSPSPSVGLPPPFRSPVSSPRCPLRLGALCLRPSIAVRRRACAVRAVSSAEPPPLSVMSPLTSSGSSAVSRRGPDRSRPSVLDQVDLGRPFV</sequence>
<feature type="compositionally biased region" description="Gly residues" evidence="1">
    <location>
        <begin position="79"/>
        <end position="97"/>
    </location>
</feature>
<dbReference type="PANTHER" id="PTHR11439:SF515">
    <property type="entry name" value="GAG-POL POLYPROTEIN"/>
    <property type="match status" value="1"/>
</dbReference>
<reference evidence="3" key="2">
    <citation type="journal article" date="2008" name="Nucleic Acids Res.">
        <title>The rice annotation project database (RAP-DB): 2008 update.</title>
        <authorList>
            <consortium name="The rice annotation project (RAP)"/>
        </authorList>
    </citation>
    <scope>GENOME REANNOTATION</scope>
    <source>
        <strain evidence="3">cv. Nipponbare</strain>
    </source>
</reference>
<feature type="compositionally biased region" description="Basic residues" evidence="1">
    <location>
        <begin position="98"/>
        <end position="126"/>
    </location>
</feature>
<accession>Q9AYC4</accession>
<feature type="region of interest" description="Disordered" evidence="1">
    <location>
        <begin position="568"/>
        <end position="609"/>
    </location>
</feature>
<dbReference type="AlphaFoldDB" id="Q9AYC4"/>
<gene>
    <name evidence="2" type="primary">OSJNBa0094H10.11</name>
</gene>
<feature type="region of interest" description="Disordered" evidence="1">
    <location>
        <begin position="1"/>
        <end position="160"/>
    </location>
</feature>
<feature type="compositionally biased region" description="Polar residues" evidence="1">
    <location>
        <begin position="576"/>
        <end position="586"/>
    </location>
</feature>
<reference evidence="3" key="1">
    <citation type="journal article" date="2005" name="Nature">
        <title>The map-based sequence of the rice genome.</title>
        <authorList>
            <consortium name="International rice genome sequencing project (IRGSP)"/>
            <person name="Matsumoto T."/>
            <person name="Wu J."/>
            <person name="Kanamori H."/>
            <person name="Katayose Y."/>
            <person name="Fujisawa M."/>
            <person name="Namiki N."/>
            <person name="Mizuno H."/>
            <person name="Yamamoto K."/>
            <person name="Antonio B.A."/>
            <person name="Baba T."/>
            <person name="Sakata K."/>
            <person name="Nagamura Y."/>
            <person name="Aoki H."/>
            <person name="Arikawa K."/>
            <person name="Arita K."/>
            <person name="Bito T."/>
            <person name="Chiden Y."/>
            <person name="Fujitsuka N."/>
            <person name="Fukunaka R."/>
            <person name="Hamada M."/>
            <person name="Harada C."/>
            <person name="Hayashi A."/>
            <person name="Hijishita S."/>
            <person name="Honda M."/>
            <person name="Hosokawa S."/>
            <person name="Ichikawa Y."/>
            <person name="Idonuma A."/>
            <person name="Iijima M."/>
            <person name="Ikeda M."/>
            <person name="Ikeno M."/>
            <person name="Ito K."/>
            <person name="Ito S."/>
            <person name="Ito T."/>
            <person name="Ito Y."/>
            <person name="Ito Y."/>
            <person name="Iwabuchi A."/>
            <person name="Kamiya K."/>
            <person name="Karasawa W."/>
            <person name="Kurita K."/>
            <person name="Katagiri S."/>
            <person name="Kikuta A."/>
            <person name="Kobayashi H."/>
            <person name="Kobayashi N."/>
            <person name="Machita K."/>
            <person name="Maehara T."/>
            <person name="Masukawa M."/>
            <person name="Mizubayashi T."/>
            <person name="Mukai Y."/>
            <person name="Nagasaki H."/>
            <person name="Nagata Y."/>
            <person name="Naito S."/>
            <person name="Nakashima M."/>
            <person name="Nakama Y."/>
            <person name="Nakamichi Y."/>
            <person name="Nakamura M."/>
            <person name="Meguro A."/>
            <person name="Negishi M."/>
            <person name="Ohta I."/>
            <person name="Ohta T."/>
            <person name="Okamoto M."/>
            <person name="Ono N."/>
            <person name="Saji S."/>
            <person name="Sakaguchi M."/>
            <person name="Sakai K."/>
            <person name="Shibata M."/>
            <person name="Shimokawa T."/>
            <person name="Song J."/>
            <person name="Takazaki Y."/>
            <person name="Terasawa K."/>
            <person name="Tsugane M."/>
            <person name="Tsuji K."/>
            <person name="Ueda S."/>
            <person name="Waki K."/>
            <person name="Yamagata H."/>
            <person name="Yamamoto M."/>
            <person name="Yamamoto S."/>
            <person name="Yamane H."/>
            <person name="Yoshiki S."/>
            <person name="Yoshihara R."/>
            <person name="Yukawa K."/>
            <person name="Zhong H."/>
            <person name="Yano M."/>
            <person name="Yuan Q."/>
            <person name="Ouyang S."/>
            <person name="Liu J."/>
            <person name="Jones K.M."/>
            <person name="Gansberger K."/>
            <person name="Moffat K."/>
            <person name="Hill J."/>
            <person name="Bera J."/>
            <person name="Fadrosh D."/>
            <person name="Jin S."/>
            <person name="Johri S."/>
            <person name="Kim M."/>
            <person name="Overton L."/>
            <person name="Reardon M."/>
            <person name="Tsitrin T."/>
            <person name="Vuong H."/>
            <person name="Weaver B."/>
            <person name="Ciecko A."/>
            <person name="Tallon L."/>
            <person name="Jackson J."/>
            <person name="Pai G."/>
            <person name="Aken S.V."/>
            <person name="Utterback T."/>
            <person name="Reidmuller S."/>
            <person name="Feldblyum T."/>
            <person name="Hsiao J."/>
            <person name="Zismann V."/>
            <person name="Iobst S."/>
            <person name="de Vazeille A.R."/>
            <person name="Buell C.R."/>
            <person name="Ying K."/>
            <person name="Li Y."/>
            <person name="Lu T."/>
            <person name="Huang Y."/>
            <person name="Zhao Q."/>
            <person name="Feng Q."/>
            <person name="Zhang L."/>
            <person name="Zhu J."/>
            <person name="Weng Q."/>
            <person name="Mu J."/>
            <person name="Lu Y."/>
            <person name="Fan D."/>
            <person name="Liu Y."/>
            <person name="Guan J."/>
            <person name="Zhang Y."/>
            <person name="Yu S."/>
            <person name="Liu X."/>
            <person name="Zhang Y."/>
            <person name="Hong G."/>
            <person name="Han B."/>
            <person name="Choisne N."/>
            <person name="Demange N."/>
            <person name="Orjeda G."/>
            <person name="Samain S."/>
            <person name="Cattolico L."/>
            <person name="Pelletier E."/>
            <person name="Couloux A."/>
            <person name="Segurens B."/>
            <person name="Wincker P."/>
            <person name="D'Hont A."/>
            <person name="Scarpelli C."/>
            <person name="Weissenbach J."/>
            <person name="Salanoubat M."/>
            <person name="Quetier F."/>
            <person name="Yu Y."/>
            <person name="Kim H.R."/>
            <person name="Rambo T."/>
            <person name="Currie J."/>
            <person name="Collura K."/>
            <person name="Luo M."/>
            <person name="Yang T."/>
            <person name="Ammiraju J.S.S."/>
            <person name="Engler F."/>
            <person name="Soderlund C."/>
            <person name="Wing R.A."/>
            <person name="Palmer L.E."/>
            <person name="de la Bastide M."/>
            <person name="Spiegel L."/>
            <person name="Nascimento L."/>
            <person name="Zutavern T."/>
            <person name="O'Shaughnessy A."/>
            <person name="Dike S."/>
            <person name="Dedhia N."/>
            <person name="Preston R."/>
            <person name="Balija V."/>
            <person name="McCombie W.R."/>
            <person name="Chow T."/>
            <person name="Chen H."/>
            <person name="Chung M."/>
            <person name="Chen C."/>
            <person name="Shaw J."/>
            <person name="Wu H."/>
            <person name="Hsiao K."/>
            <person name="Chao Y."/>
            <person name="Chu M."/>
            <person name="Cheng C."/>
            <person name="Hour A."/>
            <person name="Lee P."/>
            <person name="Lin S."/>
            <person name="Lin Y."/>
            <person name="Liou J."/>
            <person name="Liu S."/>
            <person name="Hsing Y."/>
            <person name="Raghuvanshi S."/>
            <person name="Mohanty A."/>
            <person name="Bharti A.K."/>
            <person name="Gaur A."/>
            <person name="Gupta V."/>
            <person name="Kumar D."/>
            <person name="Ravi V."/>
            <person name="Vij S."/>
            <person name="Kapur A."/>
            <person name="Khurana P."/>
            <person name="Khurana P."/>
            <person name="Khurana J.P."/>
            <person name="Tyagi A.K."/>
            <person name="Gaikwad K."/>
            <person name="Singh A."/>
            <person name="Dalal V."/>
            <person name="Srivastava S."/>
            <person name="Dixit A."/>
            <person name="Pal A.K."/>
            <person name="Ghazi I.A."/>
            <person name="Yadav M."/>
            <person name="Pandit A."/>
            <person name="Bhargava A."/>
            <person name="Sureshbabu K."/>
            <person name="Batra K."/>
            <person name="Sharma T.R."/>
            <person name="Mohapatra T."/>
            <person name="Singh N.K."/>
            <person name="Messing J."/>
            <person name="Nelson A.B."/>
            <person name="Fuks G."/>
            <person name="Kavchok S."/>
            <person name="Keizer G."/>
            <person name="Linton E."/>
            <person name="Llaca V."/>
            <person name="Song R."/>
            <person name="Tanyolac B."/>
            <person name="Young S."/>
            <person name="Ho-Il K."/>
            <person name="Hahn J.H."/>
            <person name="Sangsakoo G."/>
            <person name="Vanavichit A."/>
            <person name="de Mattos Luiz.A.T."/>
            <person name="Zimmer P.D."/>
            <person name="Malone G."/>
            <person name="Dellagostin O."/>
            <person name="de Oliveira A.C."/>
            <person name="Bevan M."/>
            <person name="Bancroft I."/>
            <person name="Minx P."/>
            <person name="Cordum H."/>
            <person name="Wilson R."/>
            <person name="Cheng Z."/>
            <person name="Jin W."/>
            <person name="Jiang J."/>
            <person name="Leong S.A."/>
            <person name="Iwama H."/>
            <person name="Gojobori T."/>
            <person name="Itoh T."/>
            <person name="Niimura Y."/>
            <person name="Fujii Y."/>
            <person name="Habara T."/>
            <person name="Sakai H."/>
            <person name="Sato Y."/>
            <person name="Wilson G."/>
            <person name="Kumar K."/>
            <person name="McCouch S."/>
            <person name="Juretic N."/>
            <person name="Hoen D."/>
            <person name="Wright S."/>
            <person name="Bruskiewich R."/>
            <person name="Bureau T."/>
            <person name="Miyao A."/>
            <person name="Hirochika H."/>
            <person name="Nishikawa T."/>
            <person name="Kadowaki K."/>
            <person name="Sugiura M."/>
            <person name="Burr B."/>
            <person name="Sasaki T."/>
        </authorList>
    </citation>
    <scope>NUCLEOTIDE SEQUENCE [LARGE SCALE GENOMIC DNA]</scope>
    <source>
        <strain evidence="3">cv. Nipponbare</strain>
    </source>
</reference>
<name>Q9AYC4_ORYSJ</name>
<dbReference type="Proteomes" id="UP000000763">
    <property type="component" value="Chromosome 10"/>
</dbReference>